<evidence type="ECO:0000256" key="4">
    <source>
        <dbReference type="PROSITE-ProRule" id="PRU00449"/>
    </source>
</evidence>
<dbReference type="Proteomes" id="UP000252139">
    <property type="component" value="Unassembled WGS sequence"/>
</dbReference>
<dbReference type="EMBL" id="PJQL01001607">
    <property type="protein sequence ID" value="RCH87693.1"/>
    <property type="molecule type" value="Genomic_DNA"/>
</dbReference>
<feature type="domain" description="AN1-type" evidence="6">
    <location>
        <begin position="250"/>
        <end position="299"/>
    </location>
</feature>
<feature type="compositionally biased region" description="Acidic residues" evidence="5">
    <location>
        <begin position="83"/>
        <end position="123"/>
    </location>
</feature>
<dbReference type="Pfam" id="PF20635">
    <property type="entry name" value="SMN_YG-box"/>
    <property type="match status" value="1"/>
</dbReference>
<evidence type="ECO:0000256" key="2">
    <source>
        <dbReference type="ARBA" id="ARBA00022771"/>
    </source>
</evidence>
<accession>A0A367JCM9</accession>
<dbReference type="PANTHER" id="PTHR10634">
    <property type="entry name" value="AN1-TYPE ZINC FINGER PROTEIN"/>
    <property type="match status" value="1"/>
</dbReference>
<keyword evidence="2 4" id="KW-0863">Zinc-finger</keyword>
<feature type="region of interest" description="Disordered" evidence="5">
    <location>
        <begin position="49"/>
        <end position="123"/>
    </location>
</feature>
<reference evidence="7 8" key="1">
    <citation type="journal article" date="2018" name="G3 (Bethesda)">
        <title>Phylogenetic and Phylogenomic Definition of Rhizopus Species.</title>
        <authorList>
            <person name="Gryganskyi A.P."/>
            <person name="Golan J."/>
            <person name="Dolatabadi S."/>
            <person name="Mondo S."/>
            <person name="Robb S."/>
            <person name="Idnurm A."/>
            <person name="Muszewska A."/>
            <person name="Steczkiewicz K."/>
            <person name="Masonjones S."/>
            <person name="Liao H.L."/>
            <person name="Gajdeczka M.T."/>
            <person name="Anike F."/>
            <person name="Vuek A."/>
            <person name="Anishchenko I.M."/>
            <person name="Voigt K."/>
            <person name="de Hoog G.S."/>
            <person name="Smith M.E."/>
            <person name="Heitman J."/>
            <person name="Vilgalys R."/>
            <person name="Stajich J.E."/>
        </authorList>
    </citation>
    <scope>NUCLEOTIDE SEQUENCE [LARGE SCALE GENOMIC DNA]</scope>
    <source>
        <strain evidence="7 8">CBS 357.93</strain>
    </source>
</reference>
<dbReference type="STRING" id="86630.A0A367JCM9"/>
<feature type="compositionally biased region" description="Low complexity" evidence="5">
    <location>
        <begin position="195"/>
        <end position="213"/>
    </location>
</feature>
<evidence type="ECO:0000256" key="3">
    <source>
        <dbReference type="ARBA" id="ARBA00022833"/>
    </source>
</evidence>
<evidence type="ECO:0000259" key="6">
    <source>
        <dbReference type="PROSITE" id="PS51039"/>
    </source>
</evidence>
<gene>
    <name evidence="7" type="primary">ZFAND3</name>
    <name evidence="7" type="ORF">CU097_010272</name>
</gene>
<protein>
    <submittedName>
        <fullName evidence="7">Zinc finger domain-containing protein</fullName>
    </submittedName>
</protein>
<dbReference type="GO" id="GO:0008270">
    <property type="term" value="F:zinc ion binding"/>
    <property type="evidence" value="ECO:0007669"/>
    <property type="project" value="UniProtKB-KW"/>
</dbReference>
<dbReference type="OrthoDB" id="428577at2759"/>
<dbReference type="PROSITE" id="PS51039">
    <property type="entry name" value="ZF_AN1"/>
    <property type="match status" value="1"/>
</dbReference>
<evidence type="ECO:0000256" key="5">
    <source>
        <dbReference type="SAM" id="MobiDB-lite"/>
    </source>
</evidence>
<organism evidence="7 8">
    <name type="scientific">Rhizopus azygosporus</name>
    <name type="common">Rhizopus microsporus var. azygosporus</name>
    <dbReference type="NCBI Taxonomy" id="86630"/>
    <lineage>
        <taxon>Eukaryota</taxon>
        <taxon>Fungi</taxon>
        <taxon>Fungi incertae sedis</taxon>
        <taxon>Mucoromycota</taxon>
        <taxon>Mucoromycotina</taxon>
        <taxon>Mucoromycetes</taxon>
        <taxon>Mucorales</taxon>
        <taxon>Mucorineae</taxon>
        <taxon>Rhizopodaceae</taxon>
        <taxon>Rhizopus</taxon>
    </lineage>
</organism>
<dbReference type="InterPro" id="IPR047313">
    <property type="entry name" value="SMN_C"/>
</dbReference>
<evidence type="ECO:0000256" key="1">
    <source>
        <dbReference type="ARBA" id="ARBA00022723"/>
    </source>
</evidence>
<dbReference type="CDD" id="cd22852">
    <property type="entry name" value="SMN_C"/>
    <property type="match status" value="1"/>
</dbReference>
<keyword evidence="3" id="KW-0862">Zinc</keyword>
<dbReference type="AlphaFoldDB" id="A0A367JCM9"/>
<comment type="caution">
    <text evidence="7">The sequence shown here is derived from an EMBL/GenBank/DDBJ whole genome shotgun (WGS) entry which is preliminary data.</text>
</comment>
<evidence type="ECO:0000313" key="8">
    <source>
        <dbReference type="Proteomes" id="UP000252139"/>
    </source>
</evidence>
<name>A0A367JCM9_RHIAZ</name>
<dbReference type="InterPro" id="IPR000058">
    <property type="entry name" value="Znf_AN1"/>
</dbReference>
<dbReference type="SMART" id="SM00154">
    <property type="entry name" value="ZnF_AN1"/>
    <property type="match status" value="1"/>
</dbReference>
<feature type="region of interest" description="Disordered" evidence="5">
    <location>
        <begin position="174"/>
        <end position="250"/>
    </location>
</feature>
<sequence>MSIKVPDTWDSNIIEYWDALLKSYKTCHEQPTSFDTLEKVTQSIMDNLPKETLKQQEEEARKRQKTKEDQLSNKKVHFKDQYEGQEEEQYEQEEEEYEQEEEEEYEQEKEEYEQEEEQYDQEEQAENINEQTQYDYSIPPPPPPVSTGDDDGLSNVIMAWYYAGYYTALYQSRHGSRTKNEAVTKEEATIREQQSTPSSSSTTTTTTTTTTTATRKHLRTPSPEPRDIETTVPPSIPSPSESKNDNKPVQTNKGRCFKCRIKVPLAKQAANKCRCDYVFCDTHRYPDRHDCEIDYAKMDRELLAKNNPKLHERPKGGRSFQRIDSL</sequence>
<feature type="compositionally biased region" description="Basic and acidic residues" evidence="5">
    <location>
        <begin position="49"/>
        <end position="82"/>
    </location>
</feature>
<dbReference type="InterPro" id="IPR050652">
    <property type="entry name" value="AN1_A20_ZnFinger"/>
</dbReference>
<proteinExistence type="predicted"/>
<dbReference type="InterPro" id="IPR035896">
    <property type="entry name" value="AN1-like_Znf"/>
</dbReference>
<keyword evidence="8" id="KW-1185">Reference proteome</keyword>
<dbReference type="PANTHER" id="PTHR10634:SF67">
    <property type="entry name" value="AN1-TYPE ZINC FINGER PROTEIN 3"/>
    <property type="match status" value="1"/>
</dbReference>
<feature type="compositionally biased region" description="Basic and acidic residues" evidence="5">
    <location>
        <begin position="178"/>
        <end position="190"/>
    </location>
</feature>
<dbReference type="Gene3D" id="4.10.1110.10">
    <property type="entry name" value="AN1-like Zinc finger"/>
    <property type="match status" value="1"/>
</dbReference>
<evidence type="ECO:0000313" key="7">
    <source>
        <dbReference type="EMBL" id="RCH87693.1"/>
    </source>
</evidence>
<keyword evidence="1" id="KW-0479">Metal-binding</keyword>
<dbReference type="SUPFAM" id="SSF118310">
    <property type="entry name" value="AN1-like Zinc finger"/>
    <property type="match status" value="1"/>
</dbReference>